<feature type="transmembrane region" description="Helical" evidence="12">
    <location>
        <begin position="692"/>
        <end position="712"/>
    </location>
</feature>
<dbReference type="GO" id="GO:0005886">
    <property type="term" value="C:plasma membrane"/>
    <property type="evidence" value="ECO:0007669"/>
    <property type="project" value="UniProtKB-SubCell"/>
</dbReference>
<comment type="subcellular location">
    <subcellularLocation>
        <location evidence="1">Cell membrane</location>
        <topology evidence="1">Multi-pass membrane protein</topology>
    </subcellularLocation>
</comment>
<dbReference type="SFLD" id="SFLDS00003">
    <property type="entry name" value="Haloacid_Dehalogenase"/>
    <property type="match status" value="1"/>
</dbReference>
<feature type="transmembrane region" description="Helical" evidence="12">
    <location>
        <begin position="803"/>
        <end position="820"/>
    </location>
</feature>
<feature type="domain" description="Cation-transporting P-type ATPase N-terminal" evidence="13">
    <location>
        <begin position="13"/>
        <end position="87"/>
    </location>
</feature>
<keyword evidence="15" id="KW-1185">Reference proteome</keyword>
<dbReference type="Gene3D" id="2.70.150.10">
    <property type="entry name" value="Calcium-transporting ATPase, cytoplasmic transduction domain A"/>
    <property type="match status" value="1"/>
</dbReference>
<dbReference type="InterPro" id="IPR059000">
    <property type="entry name" value="ATPase_P-type_domA"/>
</dbReference>
<evidence type="ECO:0000256" key="8">
    <source>
        <dbReference type="ARBA" id="ARBA00022842"/>
    </source>
</evidence>
<dbReference type="InterPro" id="IPR008250">
    <property type="entry name" value="ATPase_P-typ_transduc_dom_A_sf"/>
</dbReference>
<evidence type="ECO:0000256" key="10">
    <source>
        <dbReference type="ARBA" id="ARBA00022989"/>
    </source>
</evidence>
<keyword evidence="7" id="KW-0067">ATP-binding</keyword>
<dbReference type="InterPro" id="IPR023214">
    <property type="entry name" value="HAD_sf"/>
</dbReference>
<evidence type="ECO:0000256" key="1">
    <source>
        <dbReference type="ARBA" id="ARBA00004651"/>
    </source>
</evidence>
<dbReference type="InterPro" id="IPR004014">
    <property type="entry name" value="ATPase_P-typ_cation-transptr_N"/>
</dbReference>
<dbReference type="FunFam" id="3.40.50.1000:FF:000001">
    <property type="entry name" value="Phospholipid-transporting ATPase IC"/>
    <property type="match status" value="1"/>
</dbReference>
<dbReference type="GO" id="GO:1990573">
    <property type="term" value="P:potassium ion import across plasma membrane"/>
    <property type="evidence" value="ECO:0007669"/>
    <property type="project" value="TreeGrafter"/>
</dbReference>
<evidence type="ECO:0000256" key="2">
    <source>
        <dbReference type="ARBA" id="ARBA00005675"/>
    </source>
</evidence>
<dbReference type="InterPro" id="IPR018303">
    <property type="entry name" value="ATPase_P-typ_P_site"/>
</dbReference>
<dbReference type="eggNOG" id="COG0474">
    <property type="taxonomic scope" value="Bacteria"/>
</dbReference>
<dbReference type="PANTHER" id="PTHR43294:SF21">
    <property type="entry name" value="CATION TRANSPORTING ATPASE"/>
    <property type="match status" value="1"/>
</dbReference>
<keyword evidence="3" id="KW-1003">Cell membrane</keyword>
<dbReference type="FunFam" id="2.70.150.10:FF:000160">
    <property type="entry name" value="Sarcoplasmic/endoplasmic reticulum calcium ATPase 1"/>
    <property type="match status" value="1"/>
</dbReference>
<comment type="similarity">
    <text evidence="2">Belongs to the cation transport ATPase (P-type) (TC 3.A.3) family. Type IIA subfamily.</text>
</comment>
<dbReference type="OrthoDB" id="9813266at2"/>
<dbReference type="SUPFAM" id="SSF81660">
    <property type="entry name" value="Metal cation-transporting ATPase, ATP-binding domain N"/>
    <property type="match status" value="1"/>
</dbReference>
<dbReference type="Pfam" id="PF00689">
    <property type="entry name" value="Cation_ATPase_C"/>
    <property type="match status" value="1"/>
</dbReference>
<dbReference type="InterPro" id="IPR001757">
    <property type="entry name" value="P_typ_ATPase"/>
</dbReference>
<feature type="transmembrane region" description="Helical" evidence="12">
    <location>
        <begin position="718"/>
        <end position="739"/>
    </location>
</feature>
<dbReference type="SUPFAM" id="SSF81653">
    <property type="entry name" value="Calcium ATPase, transduction domain A"/>
    <property type="match status" value="1"/>
</dbReference>
<dbReference type="Pfam" id="PF13246">
    <property type="entry name" value="Cation_ATPase"/>
    <property type="match status" value="1"/>
</dbReference>
<dbReference type="SFLD" id="SFLDG00002">
    <property type="entry name" value="C1.7:_P-type_atpase_like"/>
    <property type="match status" value="1"/>
</dbReference>
<keyword evidence="10 12" id="KW-1133">Transmembrane helix</keyword>
<dbReference type="GO" id="GO:0005391">
    <property type="term" value="F:P-type sodium:potassium-exchanging transporter activity"/>
    <property type="evidence" value="ECO:0007669"/>
    <property type="project" value="TreeGrafter"/>
</dbReference>
<dbReference type="KEGG" id="sapi:SAPIS_v1c02680"/>
<evidence type="ECO:0000259" key="13">
    <source>
        <dbReference type="SMART" id="SM00831"/>
    </source>
</evidence>
<dbReference type="NCBIfam" id="TIGR01494">
    <property type="entry name" value="ATPase_P-type"/>
    <property type="match status" value="2"/>
</dbReference>
<dbReference type="EMBL" id="CP006682">
    <property type="protein sequence ID" value="AHB36114.1"/>
    <property type="molecule type" value="Genomic_DNA"/>
</dbReference>
<feature type="transmembrane region" description="Helical" evidence="12">
    <location>
        <begin position="59"/>
        <end position="85"/>
    </location>
</feature>
<dbReference type="GO" id="GO:0030007">
    <property type="term" value="P:intracellular potassium ion homeostasis"/>
    <property type="evidence" value="ECO:0007669"/>
    <property type="project" value="TreeGrafter"/>
</dbReference>
<name>V5RHU7_SPIAP</name>
<dbReference type="AlphaFoldDB" id="V5RHU7"/>
<dbReference type="Pfam" id="PF00122">
    <property type="entry name" value="E1-E2_ATPase"/>
    <property type="match status" value="1"/>
</dbReference>
<dbReference type="Pfam" id="PF00690">
    <property type="entry name" value="Cation_ATPase_N"/>
    <property type="match status" value="1"/>
</dbReference>
<evidence type="ECO:0000256" key="3">
    <source>
        <dbReference type="ARBA" id="ARBA00022475"/>
    </source>
</evidence>
<evidence type="ECO:0000256" key="9">
    <source>
        <dbReference type="ARBA" id="ARBA00022967"/>
    </source>
</evidence>
<dbReference type="PANTHER" id="PTHR43294">
    <property type="entry name" value="SODIUM/POTASSIUM-TRANSPORTING ATPASE SUBUNIT ALPHA"/>
    <property type="match status" value="1"/>
</dbReference>
<dbReference type="Proteomes" id="UP000018550">
    <property type="component" value="Chromosome"/>
</dbReference>
<dbReference type="Gene3D" id="1.20.1110.10">
    <property type="entry name" value="Calcium-transporting ATPase, transmembrane domain"/>
    <property type="match status" value="1"/>
</dbReference>
<dbReference type="GO" id="GO:1902600">
    <property type="term" value="P:proton transmembrane transport"/>
    <property type="evidence" value="ECO:0007669"/>
    <property type="project" value="TreeGrafter"/>
</dbReference>
<keyword evidence="4" id="KW-0597">Phosphoprotein</keyword>
<dbReference type="HOGENOM" id="CLU_002360_3_3_14"/>
<organism evidence="14 15">
    <name type="scientific">Spiroplasma apis B31</name>
    <dbReference type="NCBI Taxonomy" id="1276258"/>
    <lineage>
        <taxon>Bacteria</taxon>
        <taxon>Bacillati</taxon>
        <taxon>Mycoplasmatota</taxon>
        <taxon>Mollicutes</taxon>
        <taxon>Entomoplasmatales</taxon>
        <taxon>Spiroplasmataceae</taxon>
        <taxon>Spiroplasma</taxon>
    </lineage>
</organism>
<protein>
    <submittedName>
        <fullName evidence="14">Cation-transporting ATPase</fullName>
    </submittedName>
</protein>
<dbReference type="GO" id="GO:0006883">
    <property type="term" value="P:intracellular sodium ion homeostasis"/>
    <property type="evidence" value="ECO:0007669"/>
    <property type="project" value="TreeGrafter"/>
</dbReference>
<dbReference type="RefSeq" id="WP_023789048.1">
    <property type="nucleotide sequence ID" value="NC_022998.1"/>
</dbReference>
<dbReference type="SFLD" id="SFLDF00027">
    <property type="entry name" value="p-type_atpase"/>
    <property type="match status" value="1"/>
</dbReference>
<keyword evidence="9" id="KW-1278">Translocase</keyword>
<dbReference type="InterPro" id="IPR023299">
    <property type="entry name" value="ATPase_P-typ_cyto_dom_N"/>
</dbReference>
<gene>
    <name evidence="14" type="primary">ctp1</name>
    <name evidence="14" type="ORF">SAPIS_v1c02680</name>
</gene>
<dbReference type="PATRIC" id="fig|1276258.3.peg.263"/>
<dbReference type="InterPro" id="IPR023298">
    <property type="entry name" value="ATPase_P-typ_TM_dom_sf"/>
</dbReference>
<dbReference type="SUPFAM" id="SSF56784">
    <property type="entry name" value="HAD-like"/>
    <property type="match status" value="1"/>
</dbReference>
<feature type="transmembrane region" description="Helical" evidence="12">
    <location>
        <begin position="258"/>
        <end position="282"/>
    </location>
</feature>
<keyword evidence="5 12" id="KW-0812">Transmembrane</keyword>
<dbReference type="GO" id="GO:0036376">
    <property type="term" value="P:sodium ion export across plasma membrane"/>
    <property type="evidence" value="ECO:0007669"/>
    <property type="project" value="TreeGrafter"/>
</dbReference>
<feature type="transmembrane region" description="Helical" evidence="12">
    <location>
        <begin position="297"/>
        <end position="321"/>
    </location>
</feature>
<dbReference type="FunFam" id="3.40.50.1000:FF:000028">
    <property type="entry name" value="Calcium-transporting P-type ATPase, putative"/>
    <property type="match status" value="1"/>
</dbReference>
<accession>V5RHU7</accession>
<evidence type="ECO:0000256" key="7">
    <source>
        <dbReference type="ARBA" id="ARBA00022840"/>
    </source>
</evidence>
<feature type="transmembrane region" description="Helical" evidence="12">
    <location>
        <begin position="841"/>
        <end position="863"/>
    </location>
</feature>
<evidence type="ECO:0000256" key="5">
    <source>
        <dbReference type="ARBA" id="ARBA00022692"/>
    </source>
</evidence>
<dbReference type="PRINTS" id="PR00119">
    <property type="entry name" value="CATATPASE"/>
</dbReference>
<dbReference type="SUPFAM" id="SSF81665">
    <property type="entry name" value="Calcium ATPase, transmembrane domain M"/>
    <property type="match status" value="1"/>
</dbReference>
<dbReference type="STRING" id="1276258.SAPIS_v1c02680"/>
<feature type="transmembrane region" description="Helical" evidence="12">
    <location>
        <begin position="760"/>
        <end position="783"/>
    </location>
</feature>
<keyword evidence="8" id="KW-0460">Magnesium</keyword>
<dbReference type="Gene3D" id="3.40.1110.10">
    <property type="entry name" value="Calcium-transporting ATPase, cytoplasmic domain N"/>
    <property type="match status" value="1"/>
</dbReference>
<dbReference type="InterPro" id="IPR006068">
    <property type="entry name" value="ATPase_P-typ_cation-transptr_C"/>
</dbReference>
<evidence type="ECO:0000313" key="14">
    <source>
        <dbReference type="EMBL" id="AHB36114.1"/>
    </source>
</evidence>
<dbReference type="Gene3D" id="3.40.50.1000">
    <property type="entry name" value="HAD superfamily/HAD-like"/>
    <property type="match status" value="1"/>
</dbReference>
<evidence type="ECO:0000256" key="4">
    <source>
        <dbReference type="ARBA" id="ARBA00022553"/>
    </source>
</evidence>
<dbReference type="InterPro" id="IPR050510">
    <property type="entry name" value="Cation_transp_ATPase_P-type"/>
</dbReference>
<keyword evidence="6" id="KW-0547">Nucleotide-binding</keyword>
<evidence type="ECO:0000256" key="12">
    <source>
        <dbReference type="SAM" id="Phobius"/>
    </source>
</evidence>
<proteinExistence type="inferred from homology"/>
<dbReference type="GO" id="GO:0005524">
    <property type="term" value="F:ATP binding"/>
    <property type="evidence" value="ECO:0007669"/>
    <property type="project" value="UniProtKB-KW"/>
</dbReference>
<evidence type="ECO:0000256" key="11">
    <source>
        <dbReference type="ARBA" id="ARBA00023136"/>
    </source>
</evidence>
<feature type="transmembrane region" description="Helical" evidence="12">
    <location>
        <begin position="97"/>
        <end position="116"/>
    </location>
</feature>
<evidence type="ECO:0000313" key="15">
    <source>
        <dbReference type="Proteomes" id="UP000018550"/>
    </source>
</evidence>
<evidence type="ECO:0000256" key="6">
    <source>
        <dbReference type="ARBA" id="ARBA00022741"/>
    </source>
</evidence>
<keyword evidence="11 12" id="KW-0472">Membrane</keyword>
<dbReference type="GO" id="GO:0016887">
    <property type="term" value="F:ATP hydrolysis activity"/>
    <property type="evidence" value="ECO:0007669"/>
    <property type="project" value="InterPro"/>
</dbReference>
<dbReference type="InterPro" id="IPR036412">
    <property type="entry name" value="HAD-like_sf"/>
</dbReference>
<reference evidence="14 15" key="1">
    <citation type="journal article" date="2014" name="Genome Announc.">
        <title>Complete Genome Sequence of Spiroplasma apis B31T (ATCC 33834), a Bacterium Associated with May Disease of Honeybees (Apis mellifera).</title>
        <authorList>
            <person name="Ku C."/>
            <person name="Lo W.S."/>
            <person name="Chen L.L."/>
            <person name="Kuo C.H."/>
        </authorList>
    </citation>
    <scope>NUCLEOTIDE SEQUENCE [LARGE SCALE GENOMIC DNA]</scope>
    <source>
        <strain evidence="14">B31</strain>
    </source>
</reference>
<dbReference type="PRINTS" id="PR00120">
    <property type="entry name" value="HATPASE"/>
</dbReference>
<sequence>MNEDQKVQDNNLEWYQLSNESIYEKLEVDPNKGLSKEEVLKRQEIFGKNILPSSKKPSILIIFLKTFLDPLSMIMMLAGFLSLIISLVSGGLTAPDIVGLIIIALIVFINSIIATVQEVKSQNYISSLDSKGKQKILALRGWTKQEVYVEDLVPGDIVYVNAGDFVPADIRIIDNQMALIDESALTGENEPVLKFSEIIDSNNLVLGDQKNIAFMSTLVMEGKLLGVVFGTGSESQIGKIATKITAHKKEKTPLENKVIKLTTIIGLVSIILGVILFVMSWFMRDELSLNMRPWNKLMLIAVSAAISIIPESLTIIVKICLMIATKKMVRKNVIIKNPKSIETLGNINVICTDKTGTLTQNKMTVDKVFCNFREYEINKIKYTDNKELFNCISLCSDAIVTKTKIGSPTELATIDLALKAEVNYLKIRKTNKRLDEIPFDSKRKMMTTLNLVEGQKTVYSKGALDYLLKNCTHKLIDGEVTLLTENDREIVATTLNKYASQGMRVLGLATKTISKPKERYENSLIFLGVVAIIDPPRPEVKEAVQIARDGGIRVMMITGDHKITAYEIANRLGIVDDEHNDVITGQEIEELSPEDLKEKLKTTNVFARVNPDHKAVIVKYLQEQKNIVAMTGDGVNDTPSLVKADVGISMGLSGTEVAKEVSDVILADDNFKSIISGVNSGRNVYEKIKYSISFLVAANISQMITILLILAINKNLALGSVNILFHIFIVETIIAIPIGMERERKGVMKNKPPLNKKESILKGIILQITLTTLFNSFFAILNYQLALIMVHETPEIAAEFAKTGVYIAIIFGPIFYALIYNNTFLPIKYKKRSEKVDKYKFNYYLLAFMILAILVTAITLLPIQSLNSFFEFRTVGMPLYMLFAFFASALIQPFFIYSSYLFIKWAVSCYEAKRKSKEI</sequence>
<dbReference type="SMART" id="SM00831">
    <property type="entry name" value="Cation_ATPase_N"/>
    <property type="match status" value="1"/>
</dbReference>
<feature type="transmembrane region" description="Helical" evidence="12">
    <location>
        <begin position="883"/>
        <end position="907"/>
    </location>
</feature>
<dbReference type="PROSITE" id="PS00154">
    <property type="entry name" value="ATPASE_E1_E2"/>
    <property type="match status" value="1"/>
</dbReference>
<dbReference type="InterPro" id="IPR044492">
    <property type="entry name" value="P_typ_ATPase_HD_dom"/>
</dbReference>